<evidence type="ECO:0000256" key="1">
    <source>
        <dbReference type="ARBA" id="ARBA00004123"/>
    </source>
</evidence>
<feature type="compositionally biased region" description="Basic and acidic residues" evidence="5">
    <location>
        <begin position="59"/>
        <end position="70"/>
    </location>
</feature>
<evidence type="ECO:0000256" key="4">
    <source>
        <dbReference type="ARBA" id="ARBA00023242"/>
    </source>
</evidence>
<dbReference type="PANTHER" id="PTHR12765">
    <property type="entry name" value="RED PROTEIN IK FACTOR CYTOKINE IK"/>
    <property type="match status" value="1"/>
</dbReference>
<accession>A0A915P277</accession>
<dbReference type="Pfam" id="PF03966">
    <property type="entry name" value="Trm112p"/>
    <property type="match status" value="1"/>
</dbReference>
<comment type="subcellular location">
    <subcellularLocation>
        <location evidence="1">Nucleus</location>
    </subcellularLocation>
</comment>
<protein>
    <submittedName>
        <fullName evidence="9">Protein Red</fullName>
    </submittedName>
</protein>
<dbReference type="InterPro" id="IPR005651">
    <property type="entry name" value="Trm112-like"/>
</dbReference>
<evidence type="ECO:0000259" key="6">
    <source>
        <dbReference type="Pfam" id="PF07807"/>
    </source>
</evidence>
<feature type="region of interest" description="Disordered" evidence="5">
    <location>
        <begin position="18"/>
        <end position="70"/>
    </location>
</feature>
<feature type="compositionally biased region" description="Low complexity" evidence="5">
    <location>
        <begin position="28"/>
        <end position="38"/>
    </location>
</feature>
<dbReference type="Pfam" id="PF07807">
    <property type="entry name" value="RED_C"/>
    <property type="match status" value="1"/>
</dbReference>
<dbReference type="InterPro" id="IPR012492">
    <property type="entry name" value="RED_C"/>
</dbReference>
<evidence type="ECO:0000259" key="7">
    <source>
        <dbReference type="Pfam" id="PF07808"/>
    </source>
</evidence>
<comment type="similarity">
    <text evidence="2">Belongs to the RED family.</text>
</comment>
<dbReference type="AlphaFoldDB" id="A0A915P277"/>
<dbReference type="InterPro" id="IPR012916">
    <property type="entry name" value="RED_N"/>
</dbReference>
<keyword evidence="8" id="KW-1185">Reference proteome</keyword>
<feature type="compositionally biased region" description="Basic and acidic residues" evidence="5">
    <location>
        <begin position="305"/>
        <end position="329"/>
    </location>
</feature>
<dbReference type="GO" id="GO:0005634">
    <property type="term" value="C:nucleus"/>
    <property type="evidence" value="ECO:0007669"/>
    <property type="project" value="UniProtKB-SubCell"/>
</dbReference>
<proteinExistence type="inferred from homology"/>
<feature type="domain" description="RED-like N-terminal" evidence="7">
    <location>
        <begin position="74"/>
        <end position="277"/>
    </location>
</feature>
<name>A0A915P277_9BILA</name>
<feature type="region of interest" description="Disordered" evidence="5">
    <location>
        <begin position="279"/>
        <end position="370"/>
    </location>
</feature>
<dbReference type="Proteomes" id="UP000887560">
    <property type="component" value="Unplaced"/>
</dbReference>
<evidence type="ECO:0000256" key="3">
    <source>
        <dbReference type="ARBA" id="ARBA00022737"/>
    </source>
</evidence>
<evidence type="ECO:0000256" key="2">
    <source>
        <dbReference type="ARBA" id="ARBA00006660"/>
    </source>
</evidence>
<organism evidence="8 9">
    <name type="scientific">Meloidogyne floridensis</name>
    <dbReference type="NCBI Taxonomy" id="298350"/>
    <lineage>
        <taxon>Eukaryota</taxon>
        <taxon>Metazoa</taxon>
        <taxon>Ecdysozoa</taxon>
        <taxon>Nematoda</taxon>
        <taxon>Chromadorea</taxon>
        <taxon>Rhabditida</taxon>
        <taxon>Tylenchina</taxon>
        <taxon>Tylenchomorpha</taxon>
        <taxon>Tylenchoidea</taxon>
        <taxon>Meloidogynidae</taxon>
        <taxon>Meloidogyninae</taxon>
        <taxon>Meloidogyne</taxon>
    </lineage>
</organism>
<dbReference type="WBParaSite" id="scf7180000422659.g9382">
    <property type="protein sequence ID" value="scf7180000422659.g9382"/>
    <property type="gene ID" value="scf7180000422659.g9382"/>
</dbReference>
<sequence>MSEAKLKNEDFRKLLASSSSTRVVDNNSTTKTTTASHAFTHRKIGNSVQTKAKPKKYVPRPDHVPKPDDDIFDESEARLVEILKNYRDRASERRKGMFSDETEISKLIRASKDVENVGSVLDASAGESRKMQIQKSKYLGGDMEHTHLVKGLDYSLLNKVRTEIHEQQVSAKEKALNDPVVVSNDPTQAGSKLARNVCKILFENKLPQRNELFVRGRMAYLVELDEEESDVPSTLMRSVVDSSADQTIENINADNVLINKLSQVLVYLRTDLKKKKKTGFERDLPQHQESTSIFEGLDDYVSSNKNDEKRNGDIRRRQREGESSTDQRKSYFSSTDGERSRGRDDRNSARDRRPERRRERDEDERREKEKLEKEKLEKEMLDKEELLQKKRRKLEQEDAYAEFYPGGLGMMDAGGESDDDDFSQMDQGNRKSQIKRWDFDTQEDYERYQSAREAHPRAVYQFGVKTSGGRKTRKNVSAVNEKKIDRELDKINKILERGTNQIAMKLLLHNLLSSKFLKGVKTGFPLILRVTKSEKIELGENDAEQFVKQMMPRLDYNAFRDAAQIVDQEQAVDLPSNLPNDWESNTDFLKKMYSLLVGVEIVEGEMECPETHRIFPISEGIPNMLARADEIDEE</sequence>
<evidence type="ECO:0000313" key="9">
    <source>
        <dbReference type="WBParaSite" id="scf7180000422659.g9382"/>
    </source>
</evidence>
<reference evidence="9" key="1">
    <citation type="submission" date="2022-11" db="UniProtKB">
        <authorList>
            <consortium name="WormBaseParasite"/>
        </authorList>
    </citation>
    <scope>IDENTIFICATION</scope>
</reference>
<evidence type="ECO:0000313" key="8">
    <source>
        <dbReference type="Proteomes" id="UP000887560"/>
    </source>
</evidence>
<dbReference type="Pfam" id="PF07808">
    <property type="entry name" value="RED_N"/>
    <property type="match status" value="1"/>
</dbReference>
<keyword evidence="3" id="KW-0677">Repeat</keyword>
<evidence type="ECO:0000256" key="5">
    <source>
        <dbReference type="SAM" id="MobiDB-lite"/>
    </source>
</evidence>
<keyword evidence="4" id="KW-0539">Nucleus</keyword>
<dbReference type="CDD" id="cd21089">
    <property type="entry name" value="Trm112-like"/>
    <property type="match status" value="1"/>
</dbReference>
<feature type="domain" description="Protein RED C-terminal" evidence="6">
    <location>
        <begin position="400"/>
        <end position="498"/>
    </location>
</feature>
<dbReference type="InterPro" id="IPR039896">
    <property type="entry name" value="Red-like"/>
</dbReference>
<dbReference type="Gene3D" id="2.20.25.10">
    <property type="match status" value="1"/>
</dbReference>
<dbReference type="SUPFAM" id="SSF158997">
    <property type="entry name" value="Trm112p-like"/>
    <property type="match status" value="1"/>
</dbReference>
<feature type="compositionally biased region" description="Polar residues" evidence="5">
    <location>
        <begin position="18"/>
        <end position="27"/>
    </location>
</feature>
<feature type="compositionally biased region" description="Basic and acidic residues" evidence="5">
    <location>
        <begin position="336"/>
        <end position="370"/>
    </location>
</feature>